<dbReference type="InterPro" id="IPR038062">
    <property type="entry name" value="ScdA-like_N_sf"/>
</dbReference>
<dbReference type="AlphaFoldDB" id="A0A4R5MHM2"/>
<evidence type="ECO:0000313" key="3">
    <source>
        <dbReference type="EMBL" id="TDG35022.1"/>
    </source>
</evidence>
<evidence type="ECO:0000259" key="2">
    <source>
        <dbReference type="Pfam" id="PF10006"/>
    </source>
</evidence>
<dbReference type="InterPro" id="IPR018720">
    <property type="entry name" value="DUF2249"/>
</dbReference>
<comment type="caution">
    <text evidence="3">The sequence shown here is derived from an EMBL/GenBank/DDBJ whole genome shotgun (WGS) entry which is preliminary data.</text>
</comment>
<sequence length="275" mass="31383">MLTNTMEKINVNSKIGRIIKLNPDALEAIVSINPKLEKLRNPILRKILANRTSIAMASKMVGNAPEEFFAKLRPLGFEVDNEVISTETEPNDVPAFVAQVTKDQVAEFDVRELLSSGQDPLNAILERVKILKTGHALKIINTFEPIPLVKMLEKKGFIIYVDKITDQHIETYFYKSLEVENAVDEKLEKASGSEWDSLTERFKDNLITVDVREMEMPKPMHTILGELEKLPLNTALFVYHKRIPVFLLPELAEQGLEYRLQEISDSEVHLLIYKN</sequence>
<reference evidence="3 4" key="1">
    <citation type="submission" date="2019-02" db="EMBL/GenBank/DDBJ databases">
        <title>Pedobacter sp. nov., a novel speices isolated from soil of pinguins habitat in Antarcitica.</title>
        <authorList>
            <person name="He R.-H."/>
        </authorList>
    </citation>
    <scope>NUCLEOTIDE SEQUENCE [LARGE SCALE GENOMIC DNA]</scope>
    <source>
        <strain evidence="3 4">E01020</strain>
    </source>
</reference>
<organism evidence="3 4">
    <name type="scientific">Pedobacter changchengzhani</name>
    <dbReference type="NCBI Taxonomy" id="2529274"/>
    <lineage>
        <taxon>Bacteria</taxon>
        <taxon>Pseudomonadati</taxon>
        <taxon>Bacteroidota</taxon>
        <taxon>Sphingobacteriia</taxon>
        <taxon>Sphingobacteriales</taxon>
        <taxon>Sphingobacteriaceae</taxon>
        <taxon>Pedobacter</taxon>
    </lineage>
</organism>
<dbReference type="InterPro" id="IPR015077">
    <property type="entry name" value="DUF1858"/>
</dbReference>
<proteinExistence type="predicted"/>
<dbReference type="Gene3D" id="1.10.3910.10">
    <property type="entry name" value="SP0561-like"/>
    <property type="match status" value="1"/>
</dbReference>
<dbReference type="EMBL" id="SJCY01000014">
    <property type="protein sequence ID" value="TDG35022.1"/>
    <property type="molecule type" value="Genomic_DNA"/>
</dbReference>
<dbReference type="SUPFAM" id="SSF140683">
    <property type="entry name" value="SP0561-like"/>
    <property type="match status" value="1"/>
</dbReference>
<evidence type="ECO:0000259" key="1">
    <source>
        <dbReference type="Pfam" id="PF08984"/>
    </source>
</evidence>
<dbReference type="Pfam" id="PF08984">
    <property type="entry name" value="DUF1858"/>
    <property type="match status" value="1"/>
</dbReference>
<keyword evidence="4" id="KW-1185">Reference proteome</keyword>
<feature type="domain" description="DUF1858" evidence="1">
    <location>
        <begin position="9"/>
        <end position="68"/>
    </location>
</feature>
<accession>A0A4R5MHM2</accession>
<dbReference type="OrthoDB" id="128918at2"/>
<evidence type="ECO:0000313" key="4">
    <source>
        <dbReference type="Proteomes" id="UP000295668"/>
    </source>
</evidence>
<protein>
    <submittedName>
        <fullName evidence="3">DUF2249 domain-containing protein</fullName>
    </submittedName>
</protein>
<feature type="domain" description="DUF2249" evidence="2">
    <location>
        <begin position="208"/>
        <end position="273"/>
    </location>
</feature>
<name>A0A4R5MHM2_9SPHI</name>
<gene>
    <name evidence="3" type="ORF">EZJ43_15760</name>
</gene>
<dbReference type="Pfam" id="PF10006">
    <property type="entry name" value="DUF2249"/>
    <property type="match status" value="2"/>
</dbReference>
<feature type="domain" description="DUF2249" evidence="2">
    <location>
        <begin position="107"/>
        <end position="165"/>
    </location>
</feature>
<dbReference type="Proteomes" id="UP000295668">
    <property type="component" value="Unassembled WGS sequence"/>
</dbReference>